<organism evidence="2 3">
    <name type="scientific">Lagenidium giganteum</name>
    <dbReference type="NCBI Taxonomy" id="4803"/>
    <lineage>
        <taxon>Eukaryota</taxon>
        <taxon>Sar</taxon>
        <taxon>Stramenopiles</taxon>
        <taxon>Oomycota</taxon>
        <taxon>Peronosporomycetes</taxon>
        <taxon>Pythiales</taxon>
        <taxon>Pythiaceae</taxon>
    </lineage>
</organism>
<name>A0AAV2ZER5_9STRA</name>
<evidence type="ECO:0000256" key="1">
    <source>
        <dbReference type="SAM" id="Coils"/>
    </source>
</evidence>
<dbReference type="Proteomes" id="UP001146120">
    <property type="component" value="Unassembled WGS sequence"/>
</dbReference>
<evidence type="ECO:0000313" key="3">
    <source>
        <dbReference type="Proteomes" id="UP001146120"/>
    </source>
</evidence>
<sequence length="191" mass="22334">MNLFARNKKKLKGCHIVPEELSDPADPSHDAFALAMDRLPKDKAAFVATRRIARDQLMRRMEALILKEAELAAAHERFDHMRQQCLVEHERIADKLQEYEFLLDQAEERDQLMARTGGVRMTAAERERWEHTKNMVYGTLPQLLAKLEDSMESNTERIRQLKDRREEIRAQRLAVREEIATQEDEIAVALR</sequence>
<keyword evidence="1" id="KW-0175">Coiled coil</keyword>
<reference evidence="2" key="1">
    <citation type="submission" date="2022-11" db="EMBL/GenBank/DDBJ databases">
        <authorList>
            <person name="Morgan W.R."/>
            <person name="Tartar A."/>
        </authorList>
    </citation>
    <scope>NUCLEOTIDE SEQUENCE</scope>
    <source>
        <strain evidence="2">ARSEF 373</strain>
    </source>
</reference>
<comment type="caution">
    <text evidence="2">The sequence shown here is derived from an EMBL/GenBank/DDBJ whole genome shotgun (WGS) entry which is preliminary data.</text>
</comment>
<feature type="coiled-coil region" evidence="1">
    <location>
        <begin position="144"/>
        <end position="185"/>
    </location>
</feature>
<protein>
    <submittedName>
        <fullName evidence="2">Uncharacterized protein</fullName>
    </submittedName>
</protein>
<dbReference type="EMBL" id="DAKRPA010000015">
    <property type="protein sequence ID" value="DBA03769.1"/>
    <property type="molecule type" value="Genomic_DNA"/>
</dbReference>
<proteinExistence type="predicted"/>
<reference evidence="2" key="2">
    <citation type="journal article" date="2023" name="Microbiol Resour">
        <title>Decontamination and Annotation of the Draft Genome Sequence of the Oomycete Lagenidium giganteum ARSEF 373.</title>
        <authorList>
            <person name="Morgan W.R."/>
            <person name="Tartar A."/>
        </authorList>
    </citation>
    <scope>NUCLEOTIDE SEQUENCE</scope>
    <source>
        <strain evidence="2">ARSEF 373</strain>
    </source>
</reference>
<accession>A0AAV2ZER5</accession>
<dbReference type="AlphaFoldDB" id="A0AAV2ZER5"/>
<evidence type="ECO:0000313" key="2">
    <source>
        <dbReference type="EMBL" id="DBA03769.1"/>
    </source>
</evidence>
<keyword evidence="3" id="KW-1185">Reference proteome</keyword>
<gene>
    <name evidence="2" type="ORF">N0F65_005659</name>
</gene>